<evidence type="ECO:0000313" key="4">
    <source>
        <dbReference type="Proteomes" id="UP001146351"/>
    </source>
</evidence>
<dbReference type="AlphaFoldDB" id="A0A9W9IAJ7"/>
<dbReference type="InterPro" id="IPR054586">
    <property type="entry name" value="MACPF_1_fungal"/>
</dbReference>
<evidence type="ECO:0000256" key="1">
    <source>
        <dbReference type="SAM" id="MobiDB-lite"/>
    </source>
</evidence>
<feature type="region of interest" description="Disordered" evidence="1">
    <location>
        <begin position="1"/>
        <end position="56"/>
    </location>
</feature>
<reference evidence="3" key="2">
    <citation type="journal article" date="2023" name="IMA Fungus">
        <title>Comparative genomic study of the Penicillium genus elucidates a diverse pangenome and 15 lateral gene transfer events.</title>
        <authorList>
            <person name="Petersen C."/>
            <person name="Sorensen T."/>
            <person name="Nielsen M.R."/>
            <person name="Sondergaard T.E."/>
            <person name="Sorensen J.L."/>
            <person name="Fitzpatrick D.A."/>
            <person name="Frisvad J.C."/>
            <person name="Nielsen K.L."/>
        </authorList>
    </citation>
    <scope>NUCLEOTIDE SEQUENCE</scope>
    <source>
        <strain evidence="3">IBT 21917</strain>
    </source>
</reference>
<protein>
    <recommendedName>
        <fullName evidence="2">MACPF-like domain-containing protein</fullName>
    </recommendedName>
</protein>
<reference evidence="3" key="1">
    <citation type="submission" date="2022-11" db="EMBL/GenBank/DDBJ databases">
        <authorList>
            <person name="Petersen C."/>
        </authorList>
    </citation>
    <scope>NUCLEOTIDE SEQUENCE</scope>
    <source>
        <strain evidence="3">IBT 21917</strain>
    </source>
</reference>
<dbReference type="OrthoDB" id="2562973at2759"/>
<sequence>MSNETENVAEETEGPAEKPEAPVEQPKEPAEQPKEPVEQPKPEDNPQGKVSSKYGGSTALDVSSCVADTDLNGQTPHQVLYIHQYDANSSTSKQKQILQLSPTQTLKGKTMKEVRKILNDSGVLSSKDVKSPFCETSGSRVSDDMKVELYMGLVGIDSVDAGKLDVYFKAKRIFGKVDPATEESIKQKLDLAFKNPPEMIEKEPQLLTSPFDPSDWKAVKGTLSHAADLDEKEWSVIIRGNCLLSGHFTINDEKGQAKKVVRTFTLQPRKFDGYEISNSDFVSQREPSTDTPFEFRIPRFRVNDDSSVTVVEAKTAFEKTVADSSFKEGSFQIAGSASYAGISAGLSVGVGGGKSEVGNDATKTSKGEIKVNYNYPRITLYWDPESLEVTQGCLEDIQRVKDWTSLMKFFAKYGHSFARRVQLGGRLSTSEVIEKDAKDEIKEQASKLKAEVAASVSHSFVQASLKYSHEHQSREVNTATNQNLTSNIAWEANGGNTLLCNNPAEWCATVGLYSNWRIVEVSALCRNVGDEVLLAKSYSSKIMSFPLRSSLQNVHMLMKESSNASA</sequence>
<keyword evidence="4" id="KW-1185">Reference proteome</keyword>
<name>A0A9W9IAJ7_9EURO</name>
<organism evidence="3 4">
    <name type="scientific">Penicillium capsulatum</name>
    <dbReference type="NCBI Taxonomy" id="69766"/>
    <lineage>
        <taxon>Eukaryota</taxon>
        <taxon>Fungi</taxon>
        <taxon>Dikarya</taxon>
        <taxon>Ascomycota</taxon>
        <taxon>Pezizomycotina</taxon>
        <taxon>Eurotiomycetes</taxon>
        <taxon>Eurotiomycetidae</taxon>
        <taxon>Eurotiales</taxon>
        <taxon>Aspergillaceae</taxon>
        <taxon>Penicillium</taxon>
    </lineage>
</organism>
<dbReference type="Pfam" id="PF22693">
    <property type="entry name" value="MACPF_1"/>
    <property type="match status" value="1"/>
</dbReference>
<evidence type="ECO:0000259" key="2">
    <source>
        <dbReference type="Pfam" id="PF22693"/>
    </source>
</evidence>
<proteinExistence type="predicted"/>
<evidence type="ECO:0000313" key="3">
    <source>
        <dbReference type="EMBL" id="KAJ5172168.1"/>
    </source>
</evidence>
<feature type="compositionally biased region" description="Basic and acidic residues" evidence="1">
    <location>
        <begin position="15"/>
        <end position="46"/>
    </location>
</feature>
<accession>A0A9W9IAJ7</accession>
<dbReference type="Proteomes" id="UP001146351">
    <property type="component" value="Unassembled WGS sequence"/>
</dbReference>
<dbReference type="EMBL" id="JAPQKO010000003">
    <property type="protein sequence ID" value="KAJ5172168.1"/>
    <property type="molecule type" value="Genomic_DNA"/>
</dbReference>
<gene>
    <name evidence="3" type="ORF">N7492_004761</name>
</gene>
<comment type="caution">
    <text evidence="3">The sequence shown here is derived from an EMBL/GenBank/DDBJ whole genome shotgun (WGS) entry which is preliminary data.</text>
</comment>
<feature type="domain" description="MACPF-like" evidence="2">
    <location>
        <begin position="403"/>
        <end position="522"/>
    </location>
</feature>